<dbReference type="InterPro" id="IPR029016">
    <property type="entry name" value="GAF-like_dom_sf"/>
</dbReference>
<organism evidence="2 3">
    <name type="scientific">Paenisporosarcina macmurdoensis</name>
    <dbReference type="NCBI Taxonomy" id="212659"/>
    <lineage>
        <taxon>Bacteria</taxon>
        <taxon>Bacillati</taxon>
        <taxon>Bacillota</taxon>
        <taxon>Bacilli</taxon>
        <taxon>Bacillales</taxon>
        <taxon>Caryophanaceae</taxon>
        <taxon>Paenisporosarcina</taxon>
    </lineage>
</organism>
<proteinExistence type="predicted"/>
<evidence type="ECO:0000313" key="2">
    <source>
        <dbReference type="EMBL" id="MFC6040053.1"/>
    </source>
</evidence>
<keyword evidence="3" id="KW-1185">Reference proteome</keyword>
<dbReference type="EMBL" id="JBHSRI010000018">
    <property type="protein sequence ID" value="MFC6040053.1"/>
    <property type="molecule type" value="Genomic_DNA"/>
</dbReference>
<dbReference type="SUPFAM" id="SSF55781">
    <property type="entry name" value="GAF domain-like"/>
    <property type="match status" value="1"/>
</dbReference>
<protein>
    <submittedName>
        <fullName evidence="2">GAF domain-containing protein</fullName>
    </submittedName>
</protein>
<gene>
    <name evidence="2" type="ORF">ACFPYN_11530</name>
</gene>
<name>A0ABW1LAD0_9BACL</name>
<comment type="caution">
    <text evidence="2">The sequence shown here is derived from an EMBL/GenBank/DDBJ whole genome shotgun (WGS) entry which is preliminary data.</text>
</comment>
<dbReference type="Gene3D" id="3.30.450.40">
    <property type="match status" value="1"/>
</dbReference>
<dbReference type="RefSeq" id="WP_377734313.1">
    <property type="nucleotide sequence ID" value="NZ_JBHSRI010000018.1"/>
</dbReference>
<dbReference type="Pfam" id="PF13185">
    <property type="entry name" value="GAF_2"/>
    <property type="match status" value="1"/>
</dbReference>
<dbReference type="InterPro" id="IPR003018">
    <property type="entry name" value="GAF"/>
</dbReference>
<evidence type="ECO:0000313" key="3">
    <source>
        <dbReference type="Proteomes" id="UP001596170"/>
    </source>
</evidence>
<reference evidence="3" key="1">
    <citation type="journal article" date="2019" name="Int. J. Syst. Evol. Microbiol.">
        <title>The Global Catalogue of Microorganisms (GCM) 10K type strain sequencing project: providing services to taxonomists for standard genome sequencing and annotation.</title>
        <authorList>
            <consortium name="The Broad Institute Genomics Platform"/>
            <consortium name="The Broad Institute Genome Sequencing Center for Infectious Disease"/>
            <person name="Wu L."/>
            <person name="Ma J."/>
        </authorList>
    </citation>
    <scope>NUCLEOTIDE SEQUENCE [LARGE SCALE GENOMIC DNA]</scope>
    <source>
        <strain evidence="3">CCUG 54527</strain>
    </source>
</reference>
<sequence length="148" mass="16460">MTIKADYQTEIDRIRAATGCDIIALALVETAENQYVLKWQYASGNLNDRFKRLVLKSGRGVAGLVFKTGKPFLLASISEFVDKENLFNYPILIMEKLTSIAALPLYHDGRVAGVLLGGFRESQQMTEELMSRLLEMSENGIGDLDGKI</sequence>
<feature type="domain" description="GAF" evidence="1">
    <location>
        <begin position="13"/>
        <end position="133"/>
    </location>
</feature>
<accession>A0ABW1LAD0</accession>
<evidence type="ECO:0000259" key="1">
    <source>
        <dbReference type="Pfam" id="PF13185"/>
    </source>
</evidence>
<dbReference type="Proteomes" id="UP001596170">
    <property type="component" value="Unassembled WGS sequence"/>
</dbReference>